<keyword evidence="1" id="KW-0812">Transmembrane</keyword>
<keyword evidence="3" id="KW-1185">Reference proteome</keyword>
<evidence type="ECO:0000313" key="3">
    <source>
        <dbReference type="Proteomes" id="UP000700596"/>
    </source>
</evidence>
<keyword evidence="1" id="KW-0472">Membrane</keyword>
<sequence>MSRRRPQAIHHDPLRISLAHALGFHAYPDHLTAEPYLNYISNRNIFAGAEHEYLELLLLVVEHFRANKTVQVLLQQLVDSNVEQLFAETAPGSAARIENVEDTVMYIMGVRAMMLSSFVRLPNGIRKVIMAYNINTGGKVAAFEESLSGLIKSSGLLPMPESETQSHINGDDEEVIQTARKLIALLSQTNISSVDLKDNAKDQLRPTTSSIGIADTTRLYYRDLQDMDSLESLSIKATRLNAFTLNTLGAVDVSWTHNISRHMLLSQRRGRYVLEVFAMPCIFEATSSAADQIGVSPDLAQEIQESYGILFNAWPDMPTHSRIGGYFGLRRICWCWSCSAYRHRGRIISHLRNGNKPISRKRMQHDNHFQSELDPRLLELMCNDEACDWTYELFPSLWSRITILEEHMHKAKPWSIWILLRDRRDTLQFWTFFFATLVVFLTFLQVALGIAQVIGSFQ</sequence>
<dbReference type="OrthoDB" id="5428890at2759"/>
<dbReference type="Proteomes" id="UP000700596">
    <property type="component" value="Unassembled WGS sequence"/>
</dbReference>
<keyword evidence="1" id="KW-1133">Transmembrane helix</keyword>
<evidence type="ECO:0000313" key="2">
    <source>
        <dbReference type="EMBL" id="KAH7113893.1"/>
    </source>
</evidence>
<proteinExistence type="predicted"/>
<comment type="caution">
    <text evidence="2">The sequence shown here is derived from an EMBL/GenBank/DDBJ whole genome shotgun (WGS) entry which is preliminary data.</text>
</comment>
<name>A0A9P9D722_9PLEO</name>
<protein>
    <submittedName>
        <fullName evidence="2">Uncharacterized protein</fullName>
    </submittedName>
</protein>
<evidence type="ECO:0000256" key="1">
    <source>
        <dbReference type="SAM" id="Phobius"/>
    </source>
</evidence>
<dbReference type="AlphaFoldDB" id="A0A9P9D722"/>
<accession>A0A9P9D722</accession>
<organism evidence="2 3">
    <name type="scientific">Dendryphion nanum</name>
    <dbReference type="NCBI Taxonomy" id="256645"/>
    <lineage>
        <taxon>Eukaryota</taxon>
        <taxon>Fungi</taxon>
        <taxon>Dikarya</taxon>
        <taxon>Ascomycota</taxon>
        <taxon>Pezizomycotina</taxon>
        <taxon>Dothideomycetes</taxon>
        <taxon>Pleosporomycetidae</taxon>
        <taxon>Pleosporales</taxon>
        <taxon>Torulaceae</taxon>
        <taxon>Dendryphion</taxon>
    </lineage>
</organism>
<gene>
    <name evidence="2" type="ORF">B0J11DRAFT_541557</name>
</gene>
<dbReference type="EMBL" id="JAGMWT010000018">
    <property type="protein sequence ID" value="KAH7113893.1"/>
    <property type="molecule type" value="Genomic_DNA"/>
</dbReference>
<feature type="transmembrane region" description="Helical" evidence="1">
    <location>
        <begin position="429"/>
        <end position="454"/>
    </location>
</feature>
<reference evidence="2" key="1">
    <citation type="journal article" date="2021" name="Nat. Commun.">
        <title>Genetic determinants of endophytism in the Arabidopsis root mycobiome.</title>
        <authorList>
            <person name="Mesny F."/>
            <person name="Miyauchi S."/>
            <person name="Thiergart T."/>
            <person name="Pickel B."/>
            <person name="Atanasova L."/>
            <person name="Karlsson M."/>
            <person name="Huettel B."/>
            <person name="Barry K.W."/>
            <person name="Haridas S."/>
            <person name="Chen C."/>
            <person name="Bauer D."/>
            <person name="Andreopoulos W."/>
            <person name="Pangilinan J."/>
            <person name="LaButti K."/>
            <person name="Riley R."/>
            <person name="Lipzen A."/>
            <person name="Clum A."/>
            <person name="Drula E."/>
            <person name="Henrissat B."/>
            <person name="Kohler A."/>
            <person name="Grigoriev I.V."/>
            <person name="Martin F.M."/>
            <person name="Hacquard S."/>
        </authorList>
    </citation>
    <scope>NUCLEOTIDE SEQUENCE</scope>
    <source>
        <strain evidence="2">MPI-CAGE-CH-0243</strain>
    </source>
</reference>